<feature type="transmembrane region" description="Helical" evidence="2">
    <location>
        <begin position="32"/>
        <end position="52"/>
    </location>
</feature>
<dbReference type="Gene3D" id="3.30.450.20">
    <property type="entry name" value="PAS domain"/>
    <property type="match status" value="2"/>
</dbReference>
<dbReference type="Gene3D" id="3.30.70.270">
    <property type="match status" value="1"/>
</dbReference>
<dbReference type="InterPro" id="IPR035965">
    <property type="entry name" value="PAS-like_dom_sf"/>
</dbReference>
<dbReference type="PROSITE" id="PS50112">
    <property type="entry name" value="PAS"/>
    <property type="match status" value="2"/>
</dbReference>
<feature type="transmembrane region" description="Helical" evidence="2">
    <location>
        <begin position="169"/>
        <end position="191"/>
    </location>
</feature>
<dbReference type="Proteomes" id="UP001568698">
    <property type="component" value="Unassembled WGS sequence"/>
</dbReference>
<keyword evidence="5" id="KW-0548">Nucleotidyltransferase</keyword>
<dbReference type="NCBIfam" id="TIGR00229">
    <property type="entry name" value="sensory_box"/>
    <property type="match status" value="2"/>
</dbReference>
<keyword evidence="2" id="KW-1133">Transmembrane helix</keyword>
<feature type="domain" description="PAS" evidence="3">
    <location>
        <begin position="370"/>
        <end position="440"/>
    </location>
</feature>
<feature type="domain" description="PAS" evidence="3">
    <location>
        <begin position="250"/>
        <end position="316"/>
    </location>
</feature>
<feature type="domain" description="GGDEF" evidence="4">
    <location>
        <begin position="524"/>
        <end position="654"/>
    </location>
</feature>
<protein>
    <submittedName>
        <fullName evidence="5">Diguanylate cyclase</fullName>
        <ecNumber evidence="5">2.7.7.65</ecNumber>
    </submittedName>
</protein>
<dbReference type="GO" id="GO:0052621">
    <property type="term" value="F:diguanylate cyclase activity"/>
    <property type="evidence" value="ECO:0007669"/>
    <property type="project" value="UniProtKB-EC"/>
</dbReference>
<dbReference type="PANTHER" id="PTHR44757">
    <property type="entry name" value="DIGUANYLATE CYCLASE DGCP"/>
    <property type="match status" value="1"/>
</dbReference>
<dbReference type="InterPro" id="IPR043128">
    <property type="entry name" value="Rev_trsase/Diguanyl_cyclase"/>
</dbReference>
<dbReference type="SUPFAM" id="SSF55785">
    <property type="entry name" value="PYP-like sensor domain (PAS domain)"/>
    <property type="match status" value="2"/>
</dbReference>
<dbReference type="PANTHER" id="PTHR44757:SF2">
    <property type="entry name" value="BIOFILM ARCHITECTURE MAINTENANCE PROTEIN MBAA"/>
    <property type="match status" value="1"/>
</dbReference>
<feature type="region of interest" description="Disordered" evidence="1">
    <location>
        <begin position="1"/>
        <end position="21"/>
    </location>
</feature>
<dbReference type="PROSITE" id="PS50887">
    <property type="entry name" value="GGDEF"/>
    <property type="match status" value="1"/>
</dbReference>
<evidence type="ECO:0000259" key="3">
    <source>
        <dbReference type="PROSITE" id="PS50112"/>
    </source>
</evidence>
<evidence type="ECO:0000259" key="4">
    <source>
        <dbReference type="PROSITE" id="PS50887"/>
    </source>
</evidence>
<dbReference type="SUPFAM" id="SSF55073">
    <property type="entry name" value="Nucleotide cyclase"/>
    <property type="match status" value="1"/>
</dbReference>
<sequence length="654" mass="74142">MAAPPDKQAEKAAEHKPRPPGVPAARSLIFKFLVRILPPLLVGSLLLMLVVARFTRRDIMDKIDTDVGVFATATSRVLDGLLWNYQTEEMVSALATISSNPAMLGAEIYDQNGSLFLSYGLTPEDRVEGLRTLWRDIYRRMPDGTRADMGRLAIHYTHTFAEKRFRQQFLWQMLQFLLIIAVTLTGAVYAFNRTVSRPLKALLAAIRTTGETGRWTEADWRSDDEIGEVIDAHNGMLRHIAGKEAALAESERRYRQLFENALVGIFLISPEGIIVEANRNAANVMGYESSGQMDKLNILQHYVHREDRERLWEKLQSDGEVNRFRIELIRLDGAHIWAELSGRLNADGFFNGILQDVTDLVKAARAMEERDELHRAFFEENKAVMILHDPQDSTIQFVNPAACQYYGYTNEEMVSMTISQLDCMSDEAMYRELKEAAEERRNYFKQVHTLKDGTRRDVEVFTGPVSLGHRQLHYSIVHDVTEKRRLEARLQRMATRDQLTGAHNRHAFFQRAKNELARAKRFGHPLALLMFDLDYFKEVNDSHGHATGDEVLRTFALRCRADFRQNDVFARMGGEEFAALLVETRAGQAVEAAERIRAMAATRPIPTDAGDLTVTVSIGVAALAAEDSINDLLKRADEALYKAKESGRNSVVRL</sequence>
<keyword evidence="2" id="KW-0472">Membrane</keyword>
<dbReference type="InterPro" id="IPR052155">
    <property type="entry name" value="Biofilm_reg_signaling"/>
</dbReference>
<dbReference type="InterPro" id="IPR029787">
    <property type="entry name" value="Nucleotide_cyclase"/>
</dbReference>
<dbReference type="NCBIfam" id="TIGR00254">
    <property type="entry name" value="GGDEF"/>
    <property type="match status" value="1"/>
</dbReference>
<dbReference type="Pfam" id="PF13426">
    <property type="entry name" value="PAS_9"/>
    <property type="match status" value="2"/>
</dbReference>
<evidence type="ECO:0000256" key="2">
    <source>
        <dbReference type="SAM" id="Phobius"/>
    </source>
</evidence>
<accession>A0ABV4K4H2</accession>
<dbReference type="EC" id="2.7.7.65" evidence="5"/>
<dbReference type="EMBL" id="JBGLYH010000021">
    <property type="protein sequence ID" value="MEZ7196915.1"/>
    <property type="molecule type" value="Genomic_DNA"/>
</dbReference>
<evidence type="ECO:0000313" key="6">
    <source>
        <dbReference type="Proteomes" id="UP001568698"/>
    </source>
</evidence>
<dbReference type="Gene3D" id="6.10.340.10">
    <property type="match status" value="1"/>
</dbReference>
<dbReference type="SMART" id="SM00091">
    <property type="entry name" value="PAS"/>
    <property type="match status" value="2"/>
</dbReference>
<feature type="compositionally biased region" description="Basic and acidic residues" evidence="1">
    <location>
        <begin position="7"/>
        <end position="17"/>
    </location>
</feature>
<evidence type="ECO:0000313" key="5">
    <source>
        <dbReference type="EMBL" id="MEZ7196915.1"/>
    </source>
</evidence>
<evidence type="ECO:0000256" key="1">
    <source>
        <dbReference type="SAM" id="MobiDB-lite"/>
    </source>
</evidence>
<comment type="caution">
    <text evidence="5">The sequence shown here is derived from an EMBL/GenBank/DDBJ whole genome shotgun (WGS) entry which is preliminary data.</text>
</comment>
<dbReference type="Pfam" id="PF00990">
    <property type="entry name" value="GGDEF"/>
    <property type="match status" value="1"/>
</dbReference>
<reference evidence="5 6" key="1">
    <citation type="submission" date="2024-08" db="EMBL/GenBank/DDBJ databases">
        <title>Sulfate-reducing bacteria isolated from formation water of the oil field in Kazakhstan and description of Pseudodesulfovibrio sp.</title>
        <authorList>
            <person name="Bidzhieva S.K."/>
            <person name="Tourova T.P."/>
            <person name="Grouzdev D.S."/>
            <person name="Beletsky A.V."/>
            <person name="Sokolova D.S."/>
            <person name="Samigullina S.R."/>
            <person name="Poltaraus A.B."/>
            <person name="Avtukh A.N."/>
            <person name="Tereshina V.M."/>
            <person name="Zhaparov N.S."/>
            <person name="Mardanov A.V."/>
            <person name="Nazina T.N."/>
        </authorList>
    </citation>
    <scope>NUCLEOTIDE SEQUENCE [LARGE SCALE GENOMIC DNA]</scope>
    <source>
        <strain evidence="5 6">9FUS</strain>
    </source>
</reference>
<keyword evidence="5" id="KW-0808">Transferase</keyword>
<dbReference type="SMART" id="SM00267">
    <property type="entry name" value="GGDEF"/>
    <property type="match status" value="1"/>
</dbReference>
<keyword evidence="6" id="KW-1185">Reference proteome</keyword>
<keyword evidence="2" id="KW-0812">Transmembrane</keyword>
<organism evidence="5 6">
    <name type="scientific">Pseudodesulfovibrio karagichevae</name>
    <dbReference type="NCBI Taxonomy" id="3239305"/>
    <lineage>
        <taxon>Bacteria</taxon>
        <taxon>Pseudomonadati</taxon>
        <taxon>Thermodesulfobacteriota</taxon>
        <taxon>Desulfovibrionia</taxon>
        <taxon>Desulfovibrionales</taxon>
        <taxon>Desulfovibrionaceae</taxon>
    </lineage>
</organism>
<name>A0ABV4K4H2_9BACT</name>
<dbReference type="CDD" id="cd01949">
    <property type="entry name" value="GGDEF"/>
    <property type="match status" value="1"/>
</dbReference>
<dbReference type="InterPro" id="IPR000160">
    <property type="entry name" value="GGDEF_dom"/>
</dbReference>
<dbReference type="CDD" id="cd00130">
    <property type="entry name" value="PAS"/>
    <property type="match status" value="2"/>
</dbReference>
<dbReference type="InterPro" id="IPR000014">
    <property type="entry name" value="PAS"/>
</dbReference>
<dbReference type="RefSeq" id="WP_371386432.1">
    <property type="nucleotide sequence ID" value="NZ_JBGLYH010000021.1"/>
</dbReference>
<proteinExistence type="predicted"/>
<gene>
    <name evidence="5" type="ORF">AB6M95_09160</name>
</gene>